<dbReference type="FunFam" id="3.40.50.720:FF:000290">
    <property type="entry name" value="SDR family oxidoreductase"/>
    <property type="match status" value="1"/>
</dbReference>
<protein>
    <submittedName>
        <fullName evidence="4">Oxidoreductase, short chain dehydrogenase/reductase family</fullName>
    </submittedName>
</protein>
<evidence type="ECO:0000313" key="4">
    <source>
        <dbReference type="EMBL" id="RMV27388.1"/>
    </source>
</evidence>
<reference evidence="4 5" key="1">
    <citation type="submission" date="2018-08" db="EMBL/GenBank/DDBJ databases">
        <title>Recombination of ecologically and evolutionarily significant loci maintains genetic cohesion in the Pseudomonas syringae species complex.</title>
        <authorList>
            <person name="Dillon M."/>
            <person name="Thakur S."/>
            <person name="Almeida R.N.D."/>
            <person name="Weir B.S."/>
            <person name="Guttman D.S."/>
        </authorList>
    </citation>
    <scope>NUCLEOTIDE SEQUENCE [LARGE SCALE GENOMIC DNA]</scope>
    <source>
        <strain evidence="4 5">ICMP 11281</strain>
    </source>
</reference>
<dbReference type="Pfam" id="PF13561">
    <property type="entry name" value="adh_short_C2"/>
    <property type="match status" value="1"/>
</dbReference>
<dbReference type="Gene3D" id="3.40.50.720">
    <property type="entry name" value="NAD(P)-binding Rossmann-like Domain"/>
    <property type="match status" value="1"/>
</dbReference>
<dbReference type="InterPro" id="IPR002347">
    <property type="entry name" value="SDR_fam"/>
</dbReference>
<feature type="region of interest" description="Disordered" evidence="3">
    <location>
        <begin position="49"/>
        <end position="68"/>
    </location>
</feature>
<dbReference type="EMBL" id="RBUQ01000367">
    <property type="protein sequence ID" value="RMV27388.1"/>
    <property type="molecule type" value="Genomic_DNA"/>
</dbReference>
<dbReference type="PRINTS" id="PR00080">
    <property type="entry name" value="SDRFAMILY"/>
</dbReference>
<keyword evidence="2" id="KW-0560">Oxidoreductase</keyword>
<dbReference type="SUPFAM" id="SSF51735">
    <property type="entry name" value="NAD(P)-binding Rossmann-fold domains"/>
    <property type="match status" value="1"/>
</dbReference>
<comment type="caution">
    <text evidence="4">The sequence shown here is derived from an EMBL/GenBank/DDBJ whole genome shotgun (WGS) entry which is preliminary data.</text>
</comment>
<dbReference type="CDD" id="cd05233">
    <property type="entry name" value="SDR_c"/>
    <property type="match status" value="1"/>
</dbReference>
<dbReference type="GO" id="GO:0016491">
    <property type="term" value="F:oxidoreductase activity"/>
    <property type="evidence" value="ECO:0007669"/>
    <property type="project" value="UniProtKB-KW"/>
</dbReference>
<gene>
    <name evidence="4" type="ORF">ALP13_04838</name>
</gene>
<evidence type="ECO:0000256" key="2">
    <source>
        <dbReference type="ARBA" id="ARBA00023002"/>
    </source>
</evidence>
<accession>A0A3M6B805</accession>
<proteinExistence type="inferred from homology"/>
<dbReference type="PANTHER" id="PTHR43639">
    <property type="entry name" value="OXIDOREDUCTASE, SHORT-CHAIN DEHYDROGENASE/REDUCTASE FAMILY (AFU_ORTHOLOGUE AFUA_5G02870)"/>
    <property type="match status" value="1"/>
</dbReference>
<dbReference type="Proteomes" id="UP000271631">
    <property type="component" value="Unassembled WGS sequence"/>
</dbReference>
<comment type="similarity">
    <text evidence="1">Belongs to the short-chain dehydrogenases/reductases (SDR) family.</text>
</comment>
<sequence length="395" mass="42348">MPDPVGPQPHFQKRPAKRIRHLLAQLPFIGVRHERRLILDTRLLGPEHRLGRGREMPDVNHRPPGLSPGIQQRANIRLGLRIVTPAQFGVIDALLHVDQDQRAVVMNIHNESVRTFGSGRLSQSGSILVAIVDGFWLSETCPTENIMIEHLKLAGKVALVQGGSRGIGAAIVNRLAKEGAAVAFTYINSEVNALEIQDSINANGGRALAIRADSADEKAIRQAVQTTAETLGRLDILVNNAGVLAIAPLNEFSMQDFDKTLAINVRSVFIASQEAARHMEEGGRIINIGSTNAERMPFAGGATYAMSKSALIGLTKGMARDLGPQGITVNNVQPGPVDTDMNPEHGEFAESLKALMALPRYGKSEEIASFVAYLAGPEAGYITGASLTIDGGFSA</sequence>
<feature type="compositionally biased region" description="Basic and acidic residues" evidence="3">
    <location>
        <begin position="49"/>
        <end position="61"/>
    </location>
</feature>
<dbReference type="PANTHER" id="PTHR43639:SF1">
    <property type="entry name" value="SHORT-CHAIN DEHYDROGENASE_REDUCTASE FAMILY PROTEIN"/>
    <property type="match status" value="1"/>
</dbReference>
<dbReference type="InterPro" id="IPR036291">
    <property type="entry name" value="NAD(P)-bd_dom_sf"/>
</dbReference>
<name>A0A3M6B805_PSEYM</name>
<evidence type="ECO:0000256" key="1">
    <source>
        <dbReference type="ARBA" id="ARBA00006484"/>
    </source>
</evidence>
<organism evidence="4 5">
    <name type="scientific">Pseudomonas syringae pv. maculicola</name>
    <dbReference type="NCBI Taxonomy" id="59511"/>
    <lineage>
        <taxon>Bacteria</taxon>
        <taxon>Pseudomonadati</taxon>
        <taxon>Pseudomonadota</taxon>
        <taxon>Gammaproteobacteria</taxon>
        <taxon>Pseudomonadales</taxon>
        <taxon>Pseudomonadaceae</taxon>
        <taxon>Pseudomonas</taxon>
    </lineage>
</organism>
<dbReference type="AlphaFoldDB" id="A0A3M6B805"/>
<evidence type="ECO:0000256" key="3">
    <source>
        <dbReference type="SAM" id="MobiDB-lite"/>
    </source>
</evidence>
<dbReference type="PRINTS" id="PR00081">
    <property type="entry name" value="GDHRDH"/>
</dbReference>
<evidence type="ECO:0000313" key="5">
    <source>
        <dbReference type="Proteomes" id="UP000271631"/>
    </source>
</evidence>